<dbReference type="AlphaFoldDB" id="E3UBL7"/>
<dbReference type="SUPFAM" id="SSF56176">
    <property type="entry name" value="FAD-binding/transporter-associated domain-like"/>
    <property type="match status" value="1"/>
</dbReference>
<evidence type="ECO:0000256" key="3">
    <source>
        <dbReference type="ARBA" id="ARBA00022630"/>
    </source>
</evidence>
<comment type="cofactor">
    <cofactor evidence="1">
        <name>FAD</name>
        <dbReference type="ChEBI" id="CHEBI:57692"/>
    </cofactor>
</comment>
<dbReference type="EMBL" id="HM171111">
    <property type="protein sequence ID" value="ADO29935.1"/>
    <property type="molecule type" value="Genomic_DNA"/>
</dbReference>
<dbReference type="PROSITE" id="PS51387">
    <property type="entry name" value="FAD_PCMH"/>
    <property type="match status" value="1"/>
</dbReference>
<dbReference type="Gene3D" id="3.30.465.10">
    <property type="match status" value="1"/>
</dbReference>
<keyword evidence="3" id="KW-0285">Flavoprotein</keyword>
<dbReference type="InterPro" id="IPR016169">
    <property type="entry name" value="FAD-bd_PCMH_sub2"/>
</dbReference>
<dbReference type="InterPro" id="IPR050416">
    <property type="entry name" value="FAD-linked_Oxidoreductase"/>
</dbReference>
<evidence type="ECO:0000256" key="1">
    <source>
        <dbReference type="ARBA" id="ARBA00001974"/>
    </source>
</evidence>
<dbReference type="InterPro" id="IPR036318">
    <property type="entry name" value="FAD-bd_PCMH-like_sf"/>
</dbReference>
<organism evidence="7">
    <name type="scientific">Penicillium paxilli</name>
    <dbReference type="NCBI Taxonomy" id="70109"/>
    <lineage>
        <taxon>Eukaryota</taxon>
        <taxon>Fungi</taxon>
        <taxon>Dikarya</taxon>
        <taxon>Ascomycota</taxon>
        <taxon>Pezizomycotina</taxon>
        <taxon>Eurotiomycetes</taxon>
        <taxon>Eurotiomycetidae</taxon>
        <taxon>Eurotiales</taxon>
        <taxon>Aspergillaceae</taxon>
        <taxon>Penicillium</taxon>
    </lineage>
</organism>
<dbReference type="GO" id="GO:0016491">
    <property type="term" value="F:oxidoreductase activity"/>
    <property type="evidence" value="ECO:0007669"/>
    <property type="project" value="UniProtKB-KW"/>
</dbReference>
<name>E3UBL7_PENPX</name>
<sequence length="418" mass="46778">MTSSELPIIWRDDGPRSEYEAWRTRTFNAKRPDNLPLAIIKPTTVEHIVAATKLVNQHDVRLAIRSGGHSLQSWSLRNDSILVDLENFNLKEFDEATGVVSVSPTVTSSELLLFLEDKKRFFPVGHSGEVGLGGFVLQGGIGLNCRTYGYACEYLTAVDVVTVSGEIKHCSPDENEDLYWAARGSGPDNYETVFRWVLDILPKLSDDIEPTIFGFTLPNTPIPVIAFHAHVHAVSDEVISELLQPIHDSRPPSAIVEQPSVTTTVQQEFNAGHAMMPPGSRYFTESVFLTDETDLVEACRTLFTILPAQSPGSLAYWEPMKHRNDLPDMAMSIHGDHYVSLMAIYADPKQDEAKQSWVLNCFREMDAKGWLVGTYVGDAHPIEWPHRYWKESAQARIQEIGAKWDPHSRITGTIFGNS</sequence>
<dbReference type="Pfam" id="PF01565">
    <property type="entry name" value="FAD_binding_4"/>
    <property type="match status" value="1"/>
</dbReference>
<proteinExistence type="inferred from homology"/>
<dbReference type="InterPro" id="IPR016166">
    <property type="entry name" value="FAD-bd_PCMH"/>
</dbReference>
<keyword evidence="4" id="KW-0274">FAD</keyword>
<dbReference type="PANTHER" id="PTHR42973">
    <property type="entry name" value="BINDING OXIDOREDUCTASE, PUTATIVE (AFU_ORTHOLOGUE AFUA_1G17690)-RELATED"/>
    <property type="match status" value="1"/>
</dbReference>
<reference evidence="7" key="2">
    <citation type="submission" date="2010-04" db="EMBL/GenBank/DDBJ databases">
        <title>Deletion and gene expression analyses define the paxilline biosynthetic gene cluster in Penicillium paxilli.</title>
        <authorList>
            <person name="Scott B."/>
            <person name="Saikia S."/>
            <person name="McMillan L.K."/>
            <person name="Young C.A."/>
            <person name="Monohan B.J."/>
            <person name="Bryant A."/>
            <person name="Astin J."/>
            <person name="Eaton C.J."/>
            <person name="Finch S.C."/>
            <person name="Tapper B."/>
            <person name="Koulmann A."/>
            <person name="Wrenn R.E."/>
            <person name="Parker E.J."/>
            <person name="Jameson G.B."/>
        </authorList>
    </citation>
    <scope>NUCLEOTIDE SEQUENCE</scope>
    <source>
        <strain evidence="7">PN2013</strain>
    </source>
</reference>
<evidence type="ECO:0000256" key="4">
    <source>
        <dbReference type="ARBA" id="ARBA00022827"/>
    </source>
</evidence>
<evidence type="ECO:0000256" key="2">
    <source>
        <dbReference type="ARBA" id="ARBA00005466"/>
    </source>
</evidence>
<accession>E3UBL7</accession>
<evidence type="ECO:0000313" key="7">
    <source>
        <dbReference type="EMBL" id="ADO29935.1"/>
    </source>
</evidence>
<dbReference type="GO" id="GO:0071949">
    <property type="term" value="F:FAD binding"/>
    <property type="evidence" value="ECO:0007669"/>
    <property type="project" value="InterPro"/>
</dbReference>
<evidence type="ECO:0000259" key="6">
    <source>
        <dbReference type="PROSITE" id="PS51387"/>
    </source>
</evidence>
<evidence type="ECO:0000256" key="5">
    <source>
        <dbReference type="ARBA" id="ARBA00023002"/>
    </source>
</evidence>
<dbReference type="InterPro" id="IPR006094">
    <property type="entry name" value="Oxid_FAD_bind_N"/>
</dbReference>
<reference evidence="7" key="1">
    <citation type="journal article" date="2001" name="Mol. Microbiol.">
        <title>Molecular cloning and genetic analysis of an indole-diterpene gene cluster from Penicillium paxilli.</title>
        <authorList>
            <person name="Young C."/>
            <person name="McMillan L."/>
            <person name="Telfer E."/>
            <person name="Scott B."/>
        </authorList>
    </citation>
    <scope>NUCLEOTIDE SEQUENCE</scope>
    <source>
        <strain evidence="7">PN2013</strain>
    </source>
</reference>
<protein>
    <recommendedName>
        <fullName evidence="6">FAD-binding PCMH-type domain-containing protein</fullName>
    </recommendedName>
</protein>
<dbReference type="PANTHER" id="PTHR42973:SF39">
    <property type="entry name" value="FAD-BINDING PCMH-TYPE DOMAIN-CONTAINING PROTEIN"/>
    <property type="match status" value="1"/>
</dbReference>
<comment type="similarity">
    <text evidence="2">Belongs to the oxygen-dependent FAD-linked oxidoreductase family.</text>
</comment>
<feature type="domain" description="FAD-binding PCMH-type" evidence="6">
    <location>
        <begin position="32"/>
        <end position="203"/>
    </location>
</feature>
<keyword evidence="5" id="KW-0560">Oxidoreductase</keyword>